<dbReference type="PANTHER" id="PTHR35863:SF1">
    <property type="entry name" value="COBALT-PRECORRIN-5B C(1)-METHYLTRANSFERASE"/>
    <property type="match status" value="1"/>
</dbReference>
<dbReference type="InterPro" id="IPR003722">
    <property type="entry name" value="Cbl_synth_CobH/CbiC"/>
</dbReference>
<comment type="similarity">
    <text evidence="6">Belongs to the CbiD family.</text>
</comment>
<evidence type="ECO:0000313" key="9">
    <source>
        <dbReference type="EMBL" id="SHO54655.1"/>
    </source>
</evidence>
<gene>
    <name evidence="9" type="primary">cobH</name>
    <name evidence="6" type="synonym">cbiD</name>
    <name evidence="9" type="ORF">VQ7734_00369</name>
</gene>
<comment type="function">
    <text evidence="6">Catalyzes the methylation of C-1 in cobalt-precorrin-5B to form cobalt-precorrin-6A.</text>
</comment>
<dbReference type="GO" id="GO:0019251">
    <property type="term" value="P:anaerobic cobalamin biosynthetic process"/>
    <property type="evidence" value="ECO:0007669"/>
    <property type="project" value="UniProtKB-UniRule"/>
</dbReference>
<dbReference type="Pfam" id="PF02570">
    <property type="entry name" value="CbiC"/>
    <property type="match status" value="1"/>
</dbReference>
<evidence type="ECO:0000256" key="6">
    <source>
        <dbReference type="HAMAP-Rule" id="MF_00787"/>
    </source>
</evidence>
<dbReference type="EC" id="2.1.1.195" evidence="6"/>
<protein>
    <recommendedName>
        <fullName evidence="6">Cobalt-precorrin-5B C(1)-methyltransferase</fullName>
        <ecNumber evidence="6">2.1.1.195</ecNumber>
    </recommendedName>
    <alternativeName>
        <fullName evidence="6">Cobalt-precorrin-6A synthase</fullName>
    </alternativeName>
</protein>
<dbReference type="PANTHER" id="PTHR35863">
    <property type="entry name" value="COBALT-PRECORRIN-5B C(1)-METHYLTRANSFERASE"/>
    <property type="match status" value="1"/>
</dbReference>
<accession>A0A1M7YPZ7</accession>
<dbReference type="InterPro" id="IPR036074">
    <property type="entry name" value="CbiD_sf"/>
</dbReference>
<evidence type="ECO:0000256" key="5">
    <source>
        <dbReference type="ARBA" id="ARBA00023235"/>
    </source>
</evidence>
<dbReference type="NCBIfam" id="NF000849">
    <property type="entry name" value="PRK00075.1-1"/>
    <property type="match status" value="1"/>
</dbReference>
<feature type="compositionally biased region" description="Polar residues" evidence="7">
    <location>
        <begin position="393"/>
        <end position="404"/>
    </location>
</feature>
<dbReference type="Gene3D" id="3.30.2110.10">
    <property type="entry name" value="CbiD-like"/>
    <property type="match status" value="1"/>
</dbReference>
<evidence type="ECO:0000256" key="4">
    <source>
        <dbReference type="ARBA" id="ARBA00022691"/>
    </source>
</evidence>
<feature type="domain" description="Cobalamin biosynthesis precorrin-8X methylmutase CobH/CbiC" evidence="8">
    <location>
        <begin position="421"/>
        <end position="621"/>
    </location>
</feature>
<organism evidence="9 10">
    <name type="scientific">Vibrio quintilis</name>
    <dbReference type="NCBI Taxonomy" id="1117707"/>
    <lineage>
        <taxon>Bacteria</taxon>
        <taxon>Pseudomonadati</taxon>
        <taxon>Pseudomonadota</taxon>
        <taxon>Gammaproteobacteria</taxon>
        <taxon>Vibrionales</taxon>
        <taxon>Vibrionaceae</taxon>
        <taxon>Vibrio</taxon>
    </lineage>
</organism>
<evidence type="ECO:0000256" key="7">
    <source>
        <dbReference type="SAM" id="MobiDB-lite"/>
    </source>
</evidence>
<keyword evidence="2 6" id="KW-0489">Methyltransferase</keyword>
<evidence type="ECO:0000256" key="1">
    <source>
        <dbReference type="ARBA" id="ARBA00022573"/>
    </source>
</evidence>
<dbReference type="SUPFAM" id="SSF111342">
    <property type="entry name" value="CbiD-like"/>
    <property type="match status" value="1"/>
</dbReference>
<dbReference type="AlphaFoldDB" id="A0A1M7YPZ7"/>
<dbReference type="InterPro" id="IPR002748">
    <property type="entry name" value="CbiD"/>
</dbReference>
<feature type="region of interest" description="Disordered" evidence="7">
    <location>
        <begin position="380"/>
        <end position="406"/>
    </location>
</feature>
<dbReference type="GO" id="GO:0016993">
    <property type="term" value="F:precorrin-8X methylmutase activity"/>
    <property type="evidence" value="ECO:0007669"/>
    <property type="project" value="InterPro"/>
</dbReference>
<dbReference type="InterPro" id="IPR036588">
    <property type="entry name" value="CobH/CbiC_sf"/>
</dbReference>
<name>A0A1M7YPZ7_9VIBR</name>
<dbReference type="SUPFAM" id="SSF63965">
    <property type="entry name" value="Precorrin-8X methylmutase CbiC/CobH"/>
    <property type="match status" value="1"/>
</dbReference>
<dbReference type="GO" id="GO:0032259">
    <property type="term" value="P:methylation"/>
    <property type="evidence" value="ECO:0007669"/>
    <property type="project" value="UniProtKB-KW"/>
</dbReference>
<evidence type="ECO:0000259" key="8">
    <source>
        <dbReference type="Pfam" id="PF02570"/>
    </source>
</evidence>
<keyword evidence="3 6" id="KW-0808">Transferase</keyword>
<proteinExistence type="inferred from homology"/>
<dbReference type="UniPathway" id="UPA00148">
    <property type="reaction ID" value="UER00227"/>
</dbReference>
<reference evidence="10" key="1">
    <citation type="submission" date="2016-12" db="EMBL/GenBank/DDBJ databases">
        <authorList>
            <person name="Rodrigo-Torres L."/>
            <person name="Arahal R.D."/>
            <person name="Lucena T."/>
        </authorList>
    </citation>
    <scope>NUCLEOTIDE SEQUENCE [LARGE SCALE GENOMIC DNA]</scope>
</reference>
<keyword evidence="1 6" id="KW-0169">Cobalamin biosynthesis</keyword>
<evidence type="ECO:0000256" key="2">
    <source>
        <dbReference type="ARBA" id="ARBA00022603"/>
    </source>
</evidence>
<dbReference type="Pfam" id="PF01888">
    <property type="entry name" value="CbiD"/>
    <property type="match status" value="1"/>
</dbReference>
<dbReference type="STRING" id="1117707.VQ7734_00369"/>
<keyword evidence="10" id="KW-1185">Reference proteome</keyword>
<dbReference type="Proteomes" id="UP000184600">
    <property type="component" value="Unassembled WGS sequence"/>
</dbReference>
<evidence type="ECO:0000313" key="10">
    <source>
        <dbReference type="Proteomes" id="UP000184600"/>
    </source>
</evidence>
<dbReference type="RefSeq" id="WP_073579560.1">
    <property type="nucleotide sequence ID" value="NZ_AP024898.1"/>
</dbReference>
<dbReference type="EMBL" id="FRFG01000005">
    <property type="protein sequence ID" value="SHO54655.1"/>
    <property type="molecule type" value="Genomic_DNA"/>
</dbReference>
<dbReference type="HAMAP" id="MF_00787">
    <property type="entry name" value="CbiD"/>
    <property type="match status" value="1"/>
</dbReference>
<comment type="catalytic activity">
    <reaction evidence="6">
        <text>Co-precorrin-5B + S-adenosyl-L-methionine = Co-precorrin-6A + S-adenosyl-L-homocysteine</text>
        <dbReference type="Rhea" id="RHEA:26285"/>
        <dbReference type="ChEBI" id="CHEBI:57856"/>
        <dbReference type="ChEBI" id="CHEBI:59789"/>
        <dbReference type="ChEBI" id="CHEBI:60063"/>
        <dbReference type="ChEBI" id="CHEBI:60064"/>
        <dbReference type="EC" id="2.1.1.195"/>
    </reaction>
</comment>
<keyword evidence="4 6" id="KW-0949">S-adenosyl-L-methionine</keyword>
<keyword evidence="5 9" id="KW-0413">Isomerase</keyword>
<dbReference type="NCBIfam" id="TIGR00312">
    <property type="entry name" value="cbiD"/>
    <property type="match status" value="1"/>
</dbReference>
<comment type="pathway">
    <text evidence="6">Cofactor biosynthesis; adenosylcobalamin biosynthesis; cob(II)yrinate a,c-diamide from sirohydrochlorin (anaerobic route): step 6/10.</text>
</comment>
<sequence>MGKLKRSKHQTELRGGYTTGACAAAAARAAVRALVTGERFTAIEIQLPNREWVTFPLARLEPAFSEENQPVNEQFEYTEVTAGIIKDAGDDPDCTHGLEIQCTARWHHEAGIHLKGGKGVATVTLPGLELPVGEPAINPVPRAHILEMAQLEHSQMPTAIRQQPGIELTISVPGGEEAAKQTISERLGLVGGISIIGTRGTVKPFSTSAYAASVRQSVHIAAANGLHHVILTTGGRSEKAAMAHFPQAGAMAFIQAGDFIGVGLRACKRYGIGKVSLVMMIGKLAKLTSGRMMTHVSGHAIDFQHLSQLAAATHYPDALCQQIAHAHTGRHVFDLMRDHQPAPFFTRLCETARQHAHQYVAGAVQVQVILIDFDGTPLADAGTAPDVDEQQTIDEQQASKQPSGGSLMDAMQQMTRQGRAIENDSFAIIDHEIQQFHGGHGFDETQWPVVRRAIHTTGDFEFARLFHFSDGAVQAGIHALQAGAPIISDVTMIISGLSAQRLAVNHNPAYCFIGDDDVIAAAKASGETRAVRAMQKARDLDLLDGAIVAIGNAPTALYEVLRMVEAGEIKPALIIGIPVGFVKAESSKQALLEQHNVPYIVSTGRKGGSPIVVSTIHALLYQTVSE</sequence>
<evidence type="ECO:0000256" key="3">
    <source>
        <dbReference type="ARBA" id="ARBA00022679"/>
    </source>
</evidence>
<dbReference type="GO" id="GO:0043780">
    <property type="term" value="F:cobalt-precorrin-5B C1-methyltransferase activity"/>
    <property type="evidence" value="ECO:0007669"/>
    <property type="project" value="RHEA"/>
</dbReference>
<dbReference type="Gene3D" id="3.40.50.10230">
    <property type="entry name" value="Cobalamin biosynthesis CobH/CbiC, precorrin-8X methylmutase"/>
    <property type="match status" value="1"/>
</dbReference>